<evidence type="ECO:0000313" key="1">
    <source>
        <dbReference type="EMBL" id="KAL0333933.1"/>
    </source>
</evidence>
<proteinExistence type="predicted"/>
<dbReference type="AlphaFoldDB" id="A0AAW2MSK1"/>
<gene>
    <name evidence="1" type="ORF">Sangu_1549500</name>
</gene>
<dbReference type="EMBL" id="JACGWK010000009">
    <property type="protein sequence ID" value="KAL0333933.1"/>
    <property type="molecule type" value="Genomic_DNA"/>
</dbReference>
<comment type="caution">
    <text evidence="1">The sequence shown here is derived from an EMBL/GenBank/DDBJ whole genome shotgun (WGS) entry which is preliminary data.</text>
</comment>
<protein>
    <submittedName>
        <fullName evidence="1">Uncharacterized protein</fullName>
    </submittedName>
</protein>
<name>A0AAW2MSK1_9LAMI</name>
<organism evidence="1">
    <name type="scientific">Sesamum angustifolium</name>
    <dbReference type="NCBI Taxonomy" id="2727405"/>
    <lineage>
        <taxon>Eukaryota</taxon>
        <taxon>Viridiplantae</taxon>
        <taxon>Streptophyta</taxon>
        <taxon>Embryophyta</taxon>
        <taxon>Tracheophyta</taxon>
        <taxon>Spermatophyta</taxon>
        <taxon>Magnoliopsida</taxon>
        <taxon>eudicotyledons</taxon>
        <taxon>Gunneridae</taxon>
        <taxon>Pentapetalae</taxon>
        <taxon>asterids</taxon>
        <taxon>lamiids</taxon>
        <taxon>Lamiales</taxon>
        <taxon>Pedaliaceae</taxon>
        <taxon>Sesamum</taxon>
    </lineage>
</organism>
<sequence length="114" mass="12829">MESAIAEESIPRTNVQDEPPGLCVEQAGACSVLETLTTDMTRDELPVCVEHTSALDFSHLTTKAEDVVLDLTGESFRQIIRMWLGGWHATSEVGLWAMSLWFILLHRTVERRFP</sequence>
<reference evidence="1" key="2">
    <citation type="journal article" date="2024" name="Plant">
        <title>Genomic evolution and insights into agronomic trait innovations of Sesamum species.</title>
        <authorList>
            <person name="Miao H."/>
            <person name="Wang L."/>
            <person name="Qu L."/>
            <person name="Liu H."/>
            <person name="Sun Y."/>
            <person name="Le M."/>
            <person name="Wang Q."/>
            <person name="Wei S."/>
            <person name="Zheng Y."/>
            <person name="Lin W."/>
            <person name="Duan Y."/>
            <person name="Cao H."/>
            <person name="Xiong S."/>
            <person name="Wang X."/>
            <person name="Wei L."/>
            <person name="Li C."/>
            <person name="Ma Q."/>
            <person name="Ju M."/>
            <person name="Zhao R."/>
            <person name="Li G."/>
            <person name="Mu C."/>
            <person name="Tian Q."/>
            <person name="Mei H."/>
            <person name="Zhang T."/>
            <person name="Gao T."/>
            <person name="Zhang H."/>
        </authorList>
    </citation>
    <scope>NUCLEOTIDE SEQUENCE</scope>
    <source>
        <strain evidence="1">G01</strain>
    </source>
</reference>
<reference evidence="1" key="1">
    <citation type="submission" date="2020-06" db="EMBL/GenBank/DDBJ databases">
        <authorList>
            <person name="Li T."/>
            <person name="Hu X."/>
            <person name="Zhang T."/>
            <person name="Song X."/>
            <person name="Zhang H."/>
            <person name="Dai N."/>
            <person name="Sheng W."/>
            <person name="Hou X."/>
            <person name="Wei L."/>
        </authorList>
    </citation>
    <scope>NUCLEOTIDE SEQUENCE</scope>
    <source>
        <strain evidence="1">G01</strain>
        <tissue evidence="1">Leaf</tissue>
    </source>
</reference>
<accession>A0AAW2MSK1</accession>